<feature type="compositionally biased region" description="Polar residues" evidence="1">
    <location>
        <begin position="799"/>
        <end position="810"/>
    </location>
</feature>
<dbReference type="OrthoDB" id="10256176at2759"/>
<dbReference type="EMBL" id="ML978717">
    <property type="protein sequence ID" value="KAF2088326.1"/>
    <property type="molecule type" value="Genomic_DNA"/>
</dbReference>
<sequence>MDNFKLPATIYTPVYSSRSPISSPLDRRVTLNTIIEDEPQLSSPVFFSRDLAQLAVKAAMCSPNYSEDFPTPRAIGQSEASNGPTEPDFSVSPISDVDSEPAAWKRRHDDDFDELYDVTDGEAEEVPLKCSNSVKKISSARSSARSSRSRYPSLVIPSPSHWPTIEKLQKGVVSPHPTTPLPTLSPGANILSMLAAHNLQVPATSAAPSLDGSMTSDELDHLSCPSTPDNRSAADGGEHWTAPVQLDPRAMDTLQHLSPEDQETSHTSQVIEIPEGEMQELSVGSPFAPSVRASMSAALMPVQGAGEDPVSALSVPSPGGFFSSLGESARHTWSLPSTQEIVPSTTTAEHFYGVPWRERPGNPIEHVVETRSVWANTTDATPTAVATITSPRVDEILEIKPSEIVYEYNENYAKELEKLGSANLDRTSLWLSAQLSTLASLKGTEAITPIDRETSGPAPEIFTSPSKKSVRFADKPTESAPTSPEETPSSDATFLEGFHFITESTQTSDAFVHRLTRAEAIHLQRRCMPLVHRNQLLGKFELNGPSKIASSRPVSLFYTDDPNVHKEQIAKAQKERQALDLMRPTLWVLSALETIQGGKLITSPASRIFNHTRDAGTSRVLDLGGQGACDWAWKVASDFPMVTVYTVSTGPSAKVKLDSDEERDIEGPPNHRRMTIPNYWTLPFPNGHFDVISARSLYALLKTSKPEGKAMDEYDLCIAECRRCLKPGGYLEFAMLDADIMHARAGGRAQAVSVELRKAGFGEVRRAWMGLPFPRPGAKWNETLNVGADAAIKRPEFGRSSSEDSNTSEKTIGPNGEVEMATEPVIVEENVIQGSTTDVRDVAGIVGAWAWEKWLTKLDVEMGKDSDRIGRDAVQVLEEGAGEGCAWRWLEGWARKPF</sequence>
<dbReference type="Proteomes" id="UP000799776">
    <property type="component" value="Unassembled WGS sequence"/>
</dbReference>
<reference evidence="2" key="1">
    <citation type="journal article" date="2020" name="Stud. Mycol.">
        <title>101 Dothideomycetes genomes: a test case for predicting lifestyles and emergence of pathogens.</title>
        <authorList>
            <person name="Haridas S."/>
            <person name="Albert R."/>
            <person name="Binder M."/>
            <person name="Bloem J."/>
            <person name="Labutti K."/>
            <person name="Salamov A."/>
            <person name="Andreopoulos B."/>
            <person name="Baker S."/>
            <person name="Barry K."/>
            <person name="Bills G."/>
            <person name="Bluhm B."/>
            <person name="Cannon C."/>
            <person name="Castanera R."/>
            <person name="Culley D."/>
            <person name="Daum C."/>
            <person name="Ezra D."/>
            <person name="Gonzalez J."/>
            <person name="Henrissat B."/>
            <person name="Kuo A."/>
            <person name="Liang C."/>
            <person name="Lipzen A."/>
            <person name="Lutzoni F."/>
            <person name="Magnuson J."/>
            <person name="Mondo S."/>
            <person name="Nolan M."/>
            <person name="Ohm R."/>
            <person name="Pangilinan J."/>
            <person name="Park H.-J."/>
            <person name="Ramirez L."/>
            <person name="Alfaro M."/>
            <person name="Sun H."/>
            <person name="Tritt A."/>
            <person name="Yoshinaga Y."/>
            <person name="Zwiers L.-H."/>
            <person name="Turgeon B."/>
            <person name="Goodwin S."/>
            <person name="Spatafora J."/>
            <person name="Crous P."/>
            <person name="Grigoriev I."/>
        </authorList>
    </citation>
    <scope>NUCLEOTIDE SEQUENCE</scope>
    <source>
        <strain evidence="2">CBS 121410</strain>
    </source>
</reference>
<evidence type="ECO:0008006" key="4">
    <source>
        <dbReference type="Google" id="ProtNLM"/>
    </source>
</evidence>
<evidence type="ECO:0000313" key="3">
    <source>
        <dbReference type="Proteomes" id="UP000799776"/>
    </source>
</evidence>
<proteinExistence type="predicted"/>
<accession>A0A9P4HZC6</accession>
<dbReference type="AlphaFoldDB" id="A0A9P4HZC6"/>
<feature type="compositionally biased region" description="Polar residues" evidence="1">
    <location>
        <begin position="206"/>
        <end position="216"/>
    </location>
</feature>
<evidence type="ECO:0000256" key="1">
    <source>
        <dbReference type="SAM" id="MobiDB-lite"/>
    </source>
</evidence>
<evidence type="ECO:0000313" key="2">
    <source>
        <dbReference type="EMBL" id="KAF2088326.1"/>
    </source>
</evidence>
<feature type="region of interest" description="Disordered" evidence="1">
    <location>
        <begin position="795"/>
        <end position="815"/>
    </location>
</feature>
<keyword evidence="3" id="KW-1185">Reference proteome</keyword>
<feature type="compositionally biased region" description="Low complexity" evidence="1">
    <location>
        <begin position="478"/>
        <end position="489"/>
    </location>
</feature>
<name>A0A9P4HZC6_9PEZI</name>
<gene>
    <name evidence="2" type="ORF">K490DRAFT_40002</name>
</gene>
<feature type="region of interest" description="Disordered" evidence="1">
    <location>
        <begin position="70"/>
        <end position="106"/>
    </location>
</feature>
<feature type="region of interest" description="Disordered" evidence="1">
    <location>
        <begin position="449"/>
        <end position="489"/>
    </location>
</feature>
<dbReference type="Gene3D" id="3.40.50.150">
    <property type="entry name" value="Vaccinia Virus protein VP39"/>
    <property type="match status" value="1"/>
</dbReference>
<dbReference type="InterPro" id="IPR029063">
    <property type="entry name" value="SAM-dependent_MTases_sf"/>
</dbReference>
<comment type="caution">
    <text evidence="2">The sequence shown here is derived from an EMBL/GenBank/DDBJ whole genome shotgun (WGS) entry which is preliminary data.</text>
</comment>
<protein>
    <recommendedName>
        <fullName evidence="4">Methyltransferase type 11 domain-containing protein</fullName>
    </recommendedName>
</protein>
<organism evidence="2 3">
    <name type="scientific">Saccharata proteae CBS 121410</name>
    <dbReference type="NCBI Taxonomy" id="1314787"/>
    <lineage>
        <taxon>Eukaryota</taxon>
        <taxon>Fungi</taxon>
        <taxon>Dikarya</taxon>
        <taxon>Ascomycota</taxon>
        <taxon>Pezizomycotina</taxon>
        <taxon>Dothideomycetes</taxon>
        <taxon>Dothideomycetes incertae sedis</taxon>
        <taxon>Botryosphaeriales</taxon>
        <taxon>Saccharataceae</taxon>
        <taxon>Saccharata</taxon>
    </lineage>
</organism>
<feature type="region of interest" description="Disordered" evidence="1">
    <location>
        <begin position="206"/>
        <end position="239"/>
    </location>
</feature>
<dbReference type="SUPFAM" id="SSF53335">
    <property type="entry name" value="S-adenosyl-L-methionine-dependent methyltransferases"/>
    <property type="match status" value="1"/>
</dbReference>